<keyword evidence="3" id="KW-1185">Reference proteome</keyword>
<name>A0ABN6AUV0_9MYCO</name>
<evidence type="ECO:0008006" key="4">
    <source>
        <dbReference type="Google" id="ProtNLM"/>
    </source>
</evidence>
<gene>
    <name evidence="2" type="ORF">MPRI_48220</name>
</gene>
<dbReference type="EMBL" id="AP022597">
    <property type="protein sequence ID" value="BBY72635.1"/>
    <property type="molecule type" value="Genomic_DNA"/>
</dbReference>
<sequence length="102" mass="11724">MSQSLMNLIDHALLGRRRPLRPPAGETLKRRSHRVGPQGTTVPHIAEPEHPFQISETGFFSFQSFAEISFFIRLVASKIRIYWHAALCAKISCERTNRTYRS</sequence>
<feature type="region of interest" description="Disordered" evidence="1">
    <location>
        <begin position="18"/>
        <end position="43"/>
    </location>
</feature>
<protein>
    <recommendedName>
        <fullName evidence="4">Transposase</fullName>
    </recommendedName>
</protein>
<dbReference type="Proteomes" id="UP000466578">
    <property type="component" value="Chromosome"/>
</dbReference>
<proteinExistence type="predicted"/>
<organism evidence="2 3">
    <name type="scientific">Mycobacterium paraintracellulare</name>
    <dbReference type="NCBI Taxonomy" id="1138383"/>
    <lineage>
        <taxon>Bacteria</taxon>
        <taxon>Bacillati</taxon>
        <taxon>Actinomycetota</taxon>
        <taxon>Actinomycetes</taxon>
        <taxon>Mycobacteriales</taxon>
        <taxon>Mycobacteriaceae</taxon>
        <taxon>Mycobacterium</taxon>
        <taxon>Mycobacterium avium complex (MAC)</taxon>
    </lineage>
</organism>
<accession>A0ABN6AUV0</accession>
<reference evidence="2 3" key="1">
    <citation type="journal article" date="2019" name="Emerg. Microbes Infect.">
        <title>Comprehensive subspecies identification of 175 nontuberculous mycobacteria species based on 7547 genomic profiles.</title>
        <authorList>
            <person name="Matsumoto Y."/>
            <person name="Kinjo T."/>
            <person name="Motooka D."/>
            <person name="Nabeya D."/>
            <person name="Jung N."/>
            <person name="Uechi K."/>
            <person name="Horii T."/>
            <person name="Iida T."/>
            <person name="Fujita J."/>
            <person name="Nakamura S."/>
        </authorList>
    </citation>
    <scope>NUCLEOTIDE SEQUENCE [LARGE SCALE GENOMIC DNA]</scope>
    <source>
        <strain evidence="2 3">JCM 30622</strain>
    </source>
</reference>
<evidence type="ECO:0000313" key="2">
    <source>
        <dbReference type="EMBL" id="BBY72635.1"/>
    </source>
</evidence>
<evidence type="ECO:0000313" key="3">
    <source>
        <dbReference type="Proteomes" id="UP000466578"/>
    </source>
</evidence>
<evidence type="ECO:0000256" key="1">
    <source>
        <dbReference type="SAM" id="MobiDB-lite"/>
    </source>
</evidence>